<dbReference type="EMBL" id="VUJU01000489">
    <property type="protein sequence ID" value="KAF0770076.1"/>
    <property type="molecule type" value="Genomic_DNA"/>
</dbReference>
<comment type="caution">
    <text evidence="2">The sequence shown here is derived from an EMBL/GenBank/DDBJ whole genome shotgun (WGS) entry which is preliminary data.</text>
</comment>
<feature type="region of interest" description="Disordered" evidence="1">
    <location>
        <begin position="1"/>
        <end position="50"/>
    </location>
</feature>
<keyword evidence="2" id="KW-0548">Nucleotidyltransferase</keyword>
<dbReference type="GO" id="GO:0003964">
    <property type="term" value="F:RNA-directed DNA polymerase activity"/>
    <property type="evidence" value="ECO:0007669"/>
    <property type="project" value="UniProtKB-KW"/>
</dbReference>
<keyword evidence="2" id="KW-0695">RNA-directed DNA polymerase</keyword>
<evidence type="ECO:0000313" key="2">
    <source>
        <dbReference type="EMBL" id="KAF0770076.1"/>
    </source>
</evidence>
<dbReference type="AlphaFoldDB" id="A0A6G0ZGD4"/>
<protein>
    <submittedName>
        <fullName evidence="2">Reverse transcriptase domain-containing protein</fullName>
    </submittedName>
</protein>
<feature type="compositionally biased region" description="Basic and acidic residues" evidence="1">
    <location>
        <begin position="9"/>
        <end position="18"/>
    </location>
</feature>
<name>A0A6G0ZGD4_APHCR</name>
<evidence type="ECO:0000313" key="3">
    <source>
        <dbReference type="Proteomes" id="UP000478052"/>
    </source>
</evidence>
<feature type="compositionally biased region" description="Polar residues" evidence="1">
    <location>
        <begin position="34"/>
        <end position="48"/>
    </location>
</feature>
<accession>A0A6G0ZGD4</accession>
<keyword evidence="3" id="KW-1185">Reference proteome</keyword>
<organism evidence="2 3">
    <name type="scientific">Aphis craccivora</name>
    <name type="common">Cowpea aphid</name>
    <dbReference type="NCBI Taxonomy" id="307492"/>
    <lineage>
        <taxon>Eukaryota</taxon>
        <taxon>Metazoa</taxon>
        <taxon>Ecdysozoa</taxon>
        <taxon>Arthropoda</taxon>
        <taxon>Hexapoda</taxon>
        <taxon>Insecta</taxon>
        <taxon>Pterygota</taxon>
        <taxon>Neoptera</taxon>
        <taxon>Paraneoptera</taxon>
        <taxon>Hemiptera</taxon>
        <taxon>Sternorrhyncha</taxon>
        <taxon>Aphidomorpha</taxon>
        <taxon>Aphidoidea</taxon>
        <taxon>Aphididae</taxon>
        <taxon>Aphidini</taxon>
        <taxon>Aphis</taxon>
        <taxon>Aphis</taxon>
    </lineage>
</organism>
<evidence type="ECO:0000256" key="1">
    <source>
        <dbReference type="SAM" id="MobiDB-lite"/>
    </source>
</evidence>
<gene>
    <name evidence="2" type="ORF">FWK35_00003327</name>
</gene>
<reference evidence="2 3" key="1">
    <citation type="submission" date="2019-08" db="EMBL/GenBank/DDBJ databases">
        <title>Whole genome of Aphis craccivora.</title>
        <authorList>
            <person name="Voronova N.V."/>
            <person name="Shulinski R.S."/>
            <person name="Bandarenka Y.V."/>
            <person name="Zhorov D.G."/>
            <person name="Warner D."/>
        </authorList>
    </citation>
    <scope>NUCLEOTIDE SEQUENCE [LARGE SCALE GENOMIC DNA]</scope>
    <source>
        <strain evidence="2">180601</strain>
        <tissue evidence="2">Whole Body</tissue>
    </source>
</reference>
<keyword evidence="2" id="KW-0808">Transferase</keyword>
<dbReference type="Proteomes" id="UP000478052">
    <property type="component" value="Unassembled WGS sequence"/>
</dbReference>
<proteinExistence type="predicted"/>
<sequence>MSSNFPFDNVKDKSRVVQDSHPPSHTPSHEFTYAQATSGQNSNQSSSPAAPDINNLISSFLFQNQIFNKLSYNPCSYLKTIMLNLNWRLRLLKTFYNNNKYTHIKIKLLIYKSLIKPIVMLKNLISTKFLKYCTKETTYCATLCL</sequence>